<organism evidence="2 3">
    <name type="scientific">Oikopleura dioica</name>
    <name type="common">Tunicate</name>
    <dbReference type="NCBI Taxonomy" id="34765"/>
    <lineage>
        <taxon>Eukaryota</taxon>
        <taxon>Metazoa</taxon>
        <taxon>Chordata</taxon>
        <taxon>Tunicata</taxon>
        <taxon>Appendicularia</taxon>
        <taxon>Copelata</taxon>
        <taxon>Oikopleuridae</taxon>
        <taxon>Oikopleura</taxon>
    </lineage>
</organism>
<feature type="compositionally biased region" description="Acidic residues" evidence="1">
    <location>
        <begin position="284"/>
        <end position="338"/>
    </location>
</feature>
<protein>
    <submittedName>
        <fullName evidence="2">Oidioi.mRNA.OKI2018_I69.PAR.g12032.t1.cds</fullName>
    </submittedName>
</protein>
<sequence length="384" mass="42468">MQSWSRFIRTPSERTDNLKREERVFFISALPSNSSRSTSENSSYYVSLHKSDSIKWSMPCPIKLLENYQKVKQLEKSALSTKENLSKGYTMFFNENSRKNSQGVQVETSSNLAKCARNGDKVRQAKEHFDFEVQSEAKSQQNFEALQNISSILQNRPEFLELVTSRKKVSPEKMRPRPTYRDFLPNRISSNATLMNSSPNVPPHVVTWIHSGGQTSFNHAQRVPKVYQLQPGFRDEEEEEDSAHKRKKGDNVAKAGLTRLIKMCGKCFGDESDDSSSGGSSSEEGSDGGSDDDDDDADGGDEVSLDDDSGGGDSGSDDDDGDGDDDSIDTDALDDDIANDQWNNMDGDNMDGGSVDGGMSMGSDFSDSLTELRAGGRNFFGEIR</sequence>
<proteinExistence type="predicted"/>
<feature type="region of interest" description="Disordered" evidence="1">
    <location>
        <begin position="270"/>
        <end position="365"/>
    </location>
</feature>
<reference evidence="2 3" key="1">
    <citation type="submission" date="2021-04" db="EMBL/GenBank/DDBJ databases">
        <authorList>
            <person name="Bliznina A."/>
        </authorList>
    </citation>
    <scope>NUCLEOTIDE SEQUENCE [LARGE SCALE GENOMIC DNA]</scope>
</reference>
<keyword evidence="3" id="KW-1185">Reference proteome</keyword>
<dbReference type="EMBL" id="OU015568">
    <property type="protein sequence ID" value="CAG5088976.1"/>
    <property type="molecule type" value="Genomic_DNA"/>
</dbReference>
<gene>
    <name evidence="2" type="ORF">OKIOD_LOCUS3590</name>
</gene>
<dbReference type="Proteomes" id="UP001158576">
    <property type="component" value="Chromosome PAR"/>
</dbReference>
<feature type="compositionally biased region" description="Low complexity" evidence="1">
    <location>
        <begin position="343"/>
        <end position="353"/>
    </location>
</feature>
<evidence type="ECO:0000313" key="2">
    <source>
        <dbReference type="EMBL" id="CAG5088976.1"/>
    </source>
</evidence>
<evidence type="ECO:0000313" key="3">
    <source>
        <dbReference type="Proteomes" id="UP001158576"/>
    </source>
</evidence>
<name>A0ABN7RYZ7_OIKDI</name>
<evidence type="ECO:0000256" key="1">
    <source>
        <dbReference type="SAM" id="MobiDB-lite"/>
    </source>
</evidence>
<accession>A0ABN7RYZ7</accession>